<organism evidence="4 5">
    <name type="scientific">Bradyrhizobium erythrophlei</name>
    <dbReference type="NCBI Taxonomy" id="1437360"/>
    <lineage>
        <taxon>Bacteria</taxon>
        <taxon>Pseudomonadati</taxon>
        <taxon>Pseudomonadota</taxon>
        <taxon>Alphaproteobacteria</taxon>
        <taxon>Hyphomicrobiales</taxon>
        <taxon>Nitrobacteraceae</taxon>
        <taxon>Bradyrhizobium</taxon>
    </lineage>
</organism>
<keyword evidence="5" id="KW-1185">Reference proteome</keyword>
<gene>
    <name evidence="4" type="ORF">SAMN05444170_7117</name>
</gene>
<name>A0A1M7UWG3_9BRAD</name>
<protein>
    <submittedName>
        <fullName evidence="4">AsmA-like C-terminal region</fullName>
    </submittedName>
</protein>
<keyword evidence="2" id="KW-0812">Transmembrane</keyword>
<dbReference type="OrthoDB" id="7161641at2"/>
<dbReference type="AlphaFoldDB" id="A0A1M7UWG3"/>
<keyword evidence="2" id="KW-1133">Transmembrane helix</keyword>
<dbReference type="InterPro" id="IPR025263">
    <property type="entry name" value="YhdP_central"/>
</dbReference>
<keyword evidence="2" id="KW-0472">Membrane</keyword>
<evidence type="ECO:0000256" key="2">
    <source>
        <dbReference type="SAM" id="Phobius"/>
    </source>
</evidence>
<feature type="domain" description="YhdP central" evidence="3">
    <location>
        <begin position="488"/>
        <end position="876"/>
    </location>
</feature>
<evidence type="ECO:0000259" key="3">
    <source>
        <dbReference type="Pfam" id="PF13116"/>
    </source>
</evidence>
<evidence type="ECO:0000256" key="1">
    <source>
        <dbReference type="SAM" id="MobiDB-lite"/>
    </source>
</evidence>
<evidence type="ECO:0000313" key="4">
    <source>
        <dbReference type="EMBL" id="SHN87304.1"/>
    </source>
</evidence>
<dbReference type="Pfam" id="PF13116">
    <property type="entry name" value="YhdP"/>
    <property type="match status" value="1"/>
</dbReference>
<sequence length="1196" mass="127100">MVGQKSTQNPNPSVDAQAQQWDGADWHGEHDEAARRRARRLLSRSNSRFYLVTDRVGSLGRRLTGGRWFWRIAIVCVSLFVIFAGCFGGLWWRLGAGPINLDMATPWLAAAIEDNIGHGNTVEVGGTQIERAGRIRIAVRIRDIIVRDRDHAIVASAPKAEVRLSGYALLTGRLRAESLNLVDAELSVRITPDGYVTVSTGDNARPLATGVASKKEAGLPPTFPRPSAQAQMQPSPDQPAVPADSAQAGLLAGLDWLDSLSLTGLDGQNLNEIGLKNGSLIVDDQQRGNKWNFQNISLSLRRPSSGGVVLSVAEDSAPGWSLRVTVGPPANGVRSVDIKADKVSTTNILLALRLKDLNYSANLPLSGELKGELGRDGIPTYFRGKITSGAGEVVDSDTPEFPMAIDSAEVNLEWDANKRVLVAPFKIVSGENRITLLAHLEPPNGNVNDWQLGLSGGTILLAGNDGDPPVIFNRVAIGVRFDTVKKRVVLTQADFSNGEIGVAGTGTIDYSGEPRLMLGFAGTPMSASALKRIWPSLVVADVRQWVVDRVERGAVQRVEIGVNSPVRNLSRKGPPIPDDGLNVNIVANAVTLRPVDGLPSIRDADLKAHITGRTASVTVGQGAADTPAGRKLTVADAAFEVPDTFPKPVQAKVKFRIEGPVPAAAEILASDKLSDFSATLIDPNSSKGTASAVVNLALPIKHDITRADVSYTVSADLGGFAADRLVMNQKLEANSLKVVANNQGYQVRGDVKINGQAASLDYRKQNDGDADIKLQATLDEASRARFGFDLGPAVSGNIPVKLSGKIGGDNTRLGVDADLTQLKLDNILPGWVKTSGKSTRATFNVVQKPQSTRLEDIVIEGGGVSIKGSLEVDPNGDLVNANFPTYSPSDGDKTSLRADRGPDGVIKVTMRGDVFDGRGFLKTAISGRESDPKIKAKTLDFDVDVKLGAVAGFGGETLRSVDTKMSRRNGTLRSFSFTSKLGRDTPVTADLRRGQGRDVIYLETNDAGALLKFSDTYSKVSGGQLQLALDPPTSEPAAKEGLLNVRDFTVKGEASLDKLAAGGAPGAPGGIGFTRLRAEFVRQNGQLTIKEGVLKGPSIGGTIEGSIDYPGNQVRMSGTFVPLYGLNNLLNNVPVVGLFFGGSNEGVFGLTYEVVGTPDKPTLRVNPISPLFPGITRKIMDFNTGKQNGGAEFPAN</sequence>
<evidence type="ECO:0000313" key="5">
    <source>
        <dbReference type="Proteomes" id="UP000184096"/>
    </source>
</evidence>
<accession>A0A1M7UWG3</accession>
<dbReference type="EMBL" id="LT670849">
    <property type="protein sequence ID" value="SHN87304.1"/>
    <property type="molecule type" value="Genomic_DNA"/>
</dbReference>
<feature type="transmembrane region" description="Helical" evidence="2">
    <location>
        <begin position="68"/>
        <end position="92"/>
    </location>
</feature>
<feature type="region of interest" description="Disordered" evidence="1">
    <location>
        <begin position="1"/>
        <end position="22"/>
    </location>
</feature>
<feature type="region of interest" description="Disordered" evidence="1">
    <location>
        <begin position="210"/>
        <end position="243"/>
    </location>
</feature>
<dbReference type="Proteomes" id="UP000184096">
    <property type="component" value="Chromosome I"/>
</dbReference>
<reference evidence="5" key="1">
    <citation type="submission" date="2016-11" db="EMBL/GenBank/DDBJ databases">
        <authorList>
            <person name="Varghese N."/>
            <person name="Submissions S."/>
        </authorList>
    </citation>
    <scope>NUCLEOTIDE SEQUENCE [LARGE SCALE GENOMIC DNA]</scope>
    <source>
        <strain evidence="5">GAS401</strain>
    </source>
</reference>
<proteinExistence type="predicted"/>
<feature type="compositionally biased region" description="Polar residues" evidence="1">
    <location>
        <begin position="1"/>
        <end position="20"/>
    </location>
</feature>